<proteinExistence type="predicted"/>
<dbReference type="SUPFAM" id="SSF160631">
    <property type="entry name" value="SMI1/KNR4-like"/>
    <property type="match status" value="1"/>
</dbReference>
<dbReference type="Proteomes" id="UP001139193">
    <property type="component" value="Unassembled WGS sequence"/>
</dbReference>
<dbReference type="InterPro" id="IPR037883">
    <property type="entry name" value="Knr4/Smi1-like_sf"/>
</dbReference>
<keyword evidence="3" id="KW-1185">Reference proteome</keyword>
<dbReference type="Pfam" id="PF09346">
    <property type="entry name" value="SMI1_KNR4"/>
    <property type="match status" value="1"/>
</dbReference>
<evidence type="ECO:0000313" key="3">
    <source>
        <dbReference type="Proteomes" id="UP001139193"/>
    </source>
</evidence>
<dbReference type="Gene3D" id="3.40.1580.10">
    <property type="entry name" value="SMI1/KNR4-like"/>
    <property type="match status" value="1"/>
</dbReference>
<dbReference type="RefSeq" id="WP_241936401.1">
    <property type="nucleotide sequence ID" value="NZ_JALBGC010000003.1"/>
</dbReference>
<protein>
    <submittedName>
        <fullName evidence="2">SMI1/KNR4 family protein</fullName>
    </submittedName>
</protein>
<accession>A0A9X1VJF6</accession>
<evidence type="ECO:0000259" key="1">
    <source>
        <dbReference type="Pfam" id="PF09346"/>
    </source>
</evidence>
<evidence type="ECO:0000313" key="2">
    <source>
        <dbReference type="EMBL" id="MCI1188135.1"/>
    </source>
</evidence>
<feature type="domain" description="Knr4/Smi1-like" evidence="1">
    <location>
        <begin position="28"/>
        <end position="137"/>
    </location>
</feature>
<sequence>MTDYWRSQKILATPEESWNPQVVAFANGVTLPDDFVQLYRCSNGMHLNTEQYQDFDDNYFYFLSAEELRSERRELVIDSMRGVETISTDVIVFVDYMHWSWQYGLITNPYGDGYLIGIMGTPNKIKVITSSLATFLSLYMEDAVVMYDHGD</sequence>
<comment type="caution">
    <text evidence="2">The sequence shown here is derived from an EMBL/GenBank/DDBJ whole genome shotgun (WGS) entry which is preliminary data.</text>
</comment>
<reference evidence="2" key="1">
    <citation type="submission" date="2022-03" db="EMBL/GenBank/DDBJ databases">
        <title>Bacterial whole genome sequence for Hymenobacter sp. DH14.</title>
        <authorList>
            <person name="Le V."/>
        </authorList>
    </citation>
    <scope>NUCLEOTIDE SEQUENCE</scope>
    <source>
        <strain evidence="2">DH14</strain>
    </source>
</reference>
<organism evidence="2 3">
    <name type="scientific">Hymenobacter cyanobacteriorum</name>
    <dbReference type="NCBI Taxonomy" id="2926463"/>
    <lineage>
        <taxon>Bacteria</taxon>
        <taxon>Pseudomonadati</taxon>
        <taxon>Bacteroidota</taxon>
        <taxon>Cytophagia</taxon>
        <taxon>Cytophagales</taxon>
        <taxon>Hymenobacteraceae</taxon>
        <taxon>Hymenobacter</taxon>
    </lineage>
</organism>
<name>A0A9X1VJF6_9BACT</name>
<dbReference type="InterPro" id="IPR018958">
    <property type="entry name" value="Knr4/Smi1-like_dom"/>
</dbReference>
<gene>
    <name evidence="2" type="ORF">MON38_11960</name>
</gene>
<dbReference type="AlphaFoldDB" id="A0A9X1VJF6"/>
<dbReference type="EMBL" id="JALBGC010000003">
    <property type="protein sequence ID" value="MCI1188135.1"/>
    <property type="molecule type" value="Genomic_DNA"/>
</dbReference>